<keyword evidence="7" id="KW-0832">Ubl conjugation</keyword>
<dbReference type="GO" id="GO:0005634">
    <property type="term" value="C:nucleus"/>
    <property type="evidence" value="ECO:0007669"/>
    <property type="project" value="TreeGrafter"/>
</dbReference>
<dbReference type="FunFam" id="3.30.60.190:FF:000001">
    <property type="entry name" value="box C/D snoRNA protein 1"/>
    <property type="match status" value="1"/>
</dbReference>
<keyword evidence="3" id="KW-0597">Phosphoprotein</keyword>
<dbReference type="Proteomes" id="UP000192927">
    <property type="component" value="Unassembled WGS sequence"/>
</dbReference>
<dbReference type="EMBL" id="FWEW01003658">
    <property type="protein sequence ID" value="SLM40233.1"/>
    <property type="molecule type" value="Genomic_DNA"/>
</dbReference>
<dbReference type="Pfam" id="PF25790">
    <property type="entry name" value="BCD1"/>
    <property type="match status" value="1"/>
</dbReference>
<dbReference type="InterPro" id="IPR051639">
    <property type="entry name" value="BCD1"/>
</dbReference>
<protein>
    <recommendedName>
        <fullName evidence="11">Box C/D snoRNA protein 1</fullName>
    </recommendedName>
    <alternativeName>
        <fullName evidence="12">Zinc finger HIT domain-containing protein 6</fullName>
    </alternativeName>
</protein>
<dbReference type="PANTHER" id="PTHR13483:SF11">
    <property type="entry name" value="ZINC FINGER HIT DOMAIN-CONTAINING PROTEIN 3"/>
    <property type="match status" value="1"/>
</dbReference>
<keyword evidence="4" id="KW-0479">Metal-binding</keyword>
<evidence type="ECO:0000256" key="9">
    <source>
        <dbReference type="ARBA" id="ARBA00049654"/>
    </source>
</evidence>
<comment type="function">
    <text evidence="8">Required for box C/D snoRNAs accumulation involved in snoRNA processing, snoRNA transport to the nucleolus and ribosome biogenesis.</text>
</comment>
<feature type="compositionally biased region" description="Low complexity" evidence="14">
    <location>
        <begin position="201"/>
        <end position="210"/>
    </location>
</feature>
<dbReference type="PROSITE" id="PS51083">
    <property type="entry name" value="ZF_HIT"/>
    <property type="match status" value="1"/>
</dbReference>
<evidence type="ECO:0000256" key="14">
    <source>
        <dbReference type="SAM" id="MobiDB-lite"/>
    </source>
</evidence>
<dbReference type="AlphaFoldDB" id="A0A1W5DAQ8"/>
<dbReference type="InterPro" id="IPR057721">
    <property type="entry name" value="BCD1_alpha/beta"/>
</dbReference>
<dbReference type="GO" id="GO:0000492">
    <property type="term" value="P:box C/D snoRNP assembly"/>
    <property type="evidence" value="ECO:0007669"/>
    <property type="project" value="TreeGrafter"/>
</dbReference>
<accession>A0A1W5DAQ8</accession>
<comment type="similarity">
    <text evidence="9">Belongs to the BCD1 family.</text>
</comment>
<dbReference type="InterPro" id="IPR007529">
    <property type="entry name" value="Znf_HIT"/>
</dbReference>
<feature type="compositionally biased region" description="Basic residues" evidence="14">
    <location>
        <begin position="189"/>
        <end position="200"/>
    </location>
</feature>
<reference evidence="17" key="1">
    <citation type="submission" date="2017-03" db="EMBL/GenBank/DDBJ databases">
        <authorList>
            <person name="Sharma R."/>
            <person name="Thines M."/>
        </authorList>
    </citation>
    <scope>NUCLEOTIDE SEQUENCE [LARGE SCALE GENOMIC DNA]</scope>
</reference>
<organism evidence="16 17">
    <name type="scientific">Lasallia pustulata</name>
    <dbReference type="NCBI Taxonomy" id="136370"/>
    <lineage>
        <taxon>Eukaryota</taxon>
        <taxon>Fungi</taxon>
        <taxon>Dikarya</taxon>
        <taxon>Ascomycota</taxon>
        <taxon>Pezizomycotina</taxon>
        <taxon>Lecanoromycetes</taxon>
        <taxon>OSLEUM clade</taxon>
        <taxon>Umbilicariomycetidae</taxon>
        <taxon>Umbilicariales</taxon>
        <taxon>Umbilicariaceae</taxon>
        <taxon>Lasallia</taxon>
    </lineage>
</organism>
<keyword evidence="6" id="KW-0862">Zinc</keyword>
<dbReference type="PANTHER" id="PTHR13483">
    <property type="entry name" value="BOX C_D SNORNA PROTEIN 1-RELATED"/>
    <property type="match status" value="1"/>
</dbReference>
<evidence type="ECO:0000256" key="3">
    <source>
        <dbReference type="ARBA" id="ARBA00022553"/>
    </source>
</evidence>
<dbReference type="CDD" id="cd23023">
    <property type="entry name" value="zf-HIT_BCD1"/>
    <property type="match status" value="1"/>
</dbReference>
<dbReference type="Gene3D" id="3.30.60.190">
    <property type="match status" value="1"/>
</dbReference>
<proteinExistence type="inferred from homology"/>
<comment type="subunit">
    <text evidence="10">Interacts with FBL, SNU13, NOP58, NUFIP1, RUVBL1, RUVBL2 and TAF9. Interacts (via HIT-type zinc finger) with the RUVBL1/RUVBL2 complex in the presence of ADP.</text>
</comment>
<evidence type="ECO:0000256" key="7">
    <source>
        <dbReference type="ARBA" id="ARBA00022843"/>
    </source>
</evidence>
<evidence type="ECO:0000256" key="2">
    <source>
        <dbReference type="ARBA" id="ARBA00022517"/>
    </source>
</evidence>
<evidence type="ECO:0000259" key="15">
    <source>
        <dbReference type="PROSITE" id="PS51083"/>
    </source>
</evidence>
<name>A0A1W5DAQ8_9LECA</name>
<evidence type="ECO:0000256" key="5">
    <source>
        <dbReference type="ARBA" id="ARBA00022771"/>
    </source>
</evidence>
<dbReference type="GO" id="GO:0008270">
    <property type="term" value="F:zinc ion binding"/>
    <property type="evidence" value="ECO:0007669"/>
    <property type="project" value="UniProtKB-UniRule"/>
</dbReference>
<evidence type="ECO:0000256" key="4">
    <source>
        <dbReference type="ARBA" id="ARBA00022723"/>
    </source>
</evidence>
<feature type="domain" description="HIT-type" evidence="15">
    <location>
        <begin position="10"/>
        <end position="44"/>
    </location>
</feature>
<dbReference type="GO" id="GO:0048254">
    <property type="term" value="P:snoRNA localization"/>
    <property type="evidence" value="ECO:0007669"/>
    <property type="project" value="TreeGrafter"/>
</dbReference>
<evidence type="ECO:0000256" key="1">
    <source>
        <dbReference type="ARBA" id="ARBA00022499"/>
    </source>
</evidence>
<feature type="region of interest" description="Disordered" evidence="14">
    <location>
        <begin position="185"/>
        <end position="246"/>
    </location>
</feature>
<keyword evidence="5 13" id="KW-0863">Zinc-finger</keyword>
<evidence type="ECO:0000313" key="16">
    <source>
        <dbReference type="EMBL" id="SLM40233.1"/>
    </source>
</evidence>
<keyword evidence="17" id="KW-1185">Reference proteome</keyword>
<evidence type="ECO:0000256" key="8">
    <source>
        <dbReference type="ARBA" id="ARBA00049598"/>
    </source>
</evidence>
<sequence>MQEPLLSDLCKICHINPPQYRCPRCSTQTCSLPCTKRHKLWAQCSGVRDPAAYKKKSELVTPSGVDQDYNFLARLERNIEKADREAEGRGIALRPALDGGFKNQKVEPAKGEVQMQNAFQRVGVIINRAPTGMTRSKENSTKWHQKHKCLSWTVEWVHDDGRKELGNCLETLPVSEAYAKLIQENQPASKKRKCRSKSKPAVKAELAAAATEDVGSPTKASAEQATSSHPSQLDFTLPPPAKETTVPPYAAPLAATSHTPSLTANHFYLLRPHTPTASRVLIPLPPASSLSMSLQNRVVLEFPTIYVLPYPPEALPRQYMLEEQFLGYSEQENKELEALLKEVGMQGEFPTDDGFFRDHEIQRQEKLDDRKILDVLRQDLKGLQDQG</sequence>
<dbReference type="GO" id="GO:0000463">
    <property type="term" value="P:maturation of LSU-rRNA from tricistronic rRNA transcript (SSU-rRNA, 5.8S rRNA, LSU-rRNA)"/>
    <property type="evidence" value="ECO:0007669"/>
    <property type="project" value="TreeGrafter"/>
</dbReference>
<evidence type="ECO:0000313" key="17">
    <source>
        <dbReference type="Proteomes" id="UP000192927"/>
    </source>
</evidence>
<dbReference type="GO" id="GO:0070761">
    <property type="term" value="C:pre-snoRNP complex"/>
    <property type="evidence" value="ECO:0007669"/>
    <property type="project" value="TreeGrafter"/>
</dbReference>
<evidence type="ECO:0000256" key="6">
    <source>
        <dbReference type="ARBA" id="ARBA00022833"/>
    </source>
</evidence>
<evidence type="ECO:0000256" key="12">
    <source>
        <dbReference type="ARBA" id="ARBA00077531"/>
    </source>
</evidence>
<evidence type="ECO:0000256" key="11">
    <source>
        <dbReference type="ARBA" id="ARBA00068630"/>
    </source>
</evidence>
<dbReference type="Pfam" id="PF04438">
    <property type="entry name" value="zf-HIT"/>
    <property type="match status" value="1"/>
</dbReference>
<keyword evidence="1" id="KW-1017">Isopeptide bond</keyword>
<evidence type="ECO:0000256" key="10">
    <source>
        <dbReference type="ARBA" id="ARBA00061949"/>
    </source>
</evidence>
<dbReference type="SUPFAM" id="SSF144232">
    <property type="entry name" value="HIT/MYND zinc finger-like"/>
    <property type="match status" value="1"/>
</dbReference>
<keyword evidence="2" id="KW-0690">Ribosome biogenesis</keyword>
<feature type="compositionally biased region" description="Polar residues" evidence="14">
    <location>
        <begin position="218"/>
        <end position="234"/>
    </location>
</feature>
<evidence type="ECO:0000256" key="13">
    <source>
        <dbReference type="PROSITE-ProRule" id="PRU00453"/>
    </source>
</evidence>